<evidence type="ECO:0000259" key="4">
    <source>
        <dbReference type="PROSITE" id="PS50893"/>
    </source>
</evidence>
<evidence type="ECO:0000256" key="3">
    <source>
        <dbReference type="ARBA" id="ARBA00022840"/>
    </source>
</evidence>
<comment type="caution">
    <text evidence="5">The sequence shown here is derived from an EMBL/GenBank/DDBJ whole genome shotgun (WGS) entry which is preliminary data.</text>
</comment>
<dbReference type="PANTHER" id="PTHR42939:SF1">
    <property type="entry name" value="ABC TRANSPORTER ATP-BINDING PROTEIN ALBC-RELATED"/>
    <property type="match status" value="1"/>
</dbReference>
<evidence type="ECO:0000256" key="1">
    <source>
        <dbReference type="ARBA" id="ARBA00022448"/>
    </source>
</evidence>
<dbReference type="Proteomes" id="UP001597301">
    <property type="component" value="Unassembled WGS sequence"/>
</dbReference>
<feature type="domain" description="ABC transporter" evidence="4">
    <location>
        <begin position="4"/>
        <end position="229"/>
    </location>
</feature>
<organism evidence="5 6">
    <name type="scientific">Siminovitchia sediminis</name>
    <dbReference type="NCBI Taxonomy" id="1274353"/>
    <lineage>
        <taxon>Bacteria</taxon>
        <taxon>Bacillati</taxon>
        <taxon>Bacillota</taxon>
        <taxon>Bacilli</taxon>
        <taxon>Bacillales</taxon>
        <taxon>Bacillaceae</taxon>
        <taxon>Siminovitchia</taxon>
    </lineage>
</organism>
<protein>
    <submittedName>
        <fullName evidence="5">ABC transporter ATP-binding protein</fullName>
    </submittedName>
</protein>
<evidence type="ECO:0000313" key="5">
    <source>
        <dbReference type="EMBL" id="MFD1708880.1"/>
    </source>
</evidence>
<dbReference type="Pfam" id="PF00005">
    <property type="entry name" value="ABC_tran"/>
    <property type="match status" value="1"/>
</dbReference>
<name>A0ABW4KRJ8_9BACI</name>
<dbReference type="InterPro" id="IPR003439">
    <property type="entry name" value="ABC_transporter-like_ATP-bd"/>
</dbReference>
<dbReference type="GO" id="GO:0005524">
    <property type="term" value="F:ATP binding"/>
    <property type="evidence" value="ECO:0007669"/>
    <property type="project" value="UniProtKB-KW"/>
</dbReference>
<proteinExistence type="predicted"/>
<evidence type="ECO:0000256" key="2">
    <source>
        <dbReference type="ARBA" id="ARBA00022741"/>
    </source>
</evidence>
<dbReference type="SMART" id="SM00382">
    <property type="entry name" value="AAA"/>
    <property type="match status" value="1"/>
</dbReference>
<dbReference type="PROSITE" id="PS50893">
    <property type="entry name" value="ABC_TRANSPORTER_2"/>
    <property type="match status" value="1"/>
</dbReference>
<dbReference type="RefSeq" id="WP_380776738.1">
    <property type="nucleotide sequence ID" value="NZ_JBHUEO010000121.1"/>
</dbReference>
<sequence length="303" mass="34012">MSVIECTDLSKRYGRLQALNQLSLSIKENKMIGLVGRNGAGKTTLLKLIAGFIRPTSGEVKVFSGNPFNSLRVSANSIFIDDEMSMPAALTLQEILKEAGRFYEKWDEELANRLFDYFSFDPRAYHGQLSKGMKSTFNMILGLASRCPLTIFDEPTTGMDAAVRKDFYRALLKEYIAYPRTIIVSSHHLNEIEDVLEDVLLINDGKVRLHLPVSELKEWAVGLTGKISSLRKWTEGMEIIHENEAGPGRAYIVMKNDFSPDQLQQMRQDGIESASVSASDVCVYLTNRGEGGIDNVFHRHELV</sequence>
<evidence type="ECO:0000313" key="6">
    <source>
        <dbReference type="Proteomes" id="UP001597301"/>
    </source>
</evidence>
<keyword evidence="2" id="KW-0547">Nucleotide-binding</keyword>
<dbReference type="InterPro" id="IPR027417">
    <property type="entry name" value="P-loop_NTPase"/>
</dbReference>
<dbReference type="PANTHER" id="PTHR42939">
    <property type="entry name" value="ABC TRANSPORTER ATP-BINDING PROTEIN ALBC-RELATED"/>
    <property type="match status" value="1"/>
</dbReference>
<dbReference type="EMBL" id="JBHUEO010000121">
    <property type="protein sequence ID" value="MFD1708880.1"/>
    <property type="molecule type" value="Genomic_DNA"/>
</dbReference>
<keyword evidence="3 5" id="KW-0067">ATP-binding</keyword>
<keyword evidence="1" id="KW-0813">Transport</keyword>
<dbReference type="Gene3D" id="3.40.50.300">
    <property type="entry name" value="P-loop containing nucleotide triphosphate hydrolases"/>
    <property type="match status" value="1"/>
</dbReference>
<dbReference type="InterPro" id="IPR003593">
    <property type="entry name" value="AAA+_ATPase"/>
</dbReference>
<dbReference type="CDD" id="cd03230">
    <property type="entry name" value="ABC_DR_subfamily_A"/>
    <property type="match status" value="1"/>
</dbReference>
<reference evidence="6" key="1">
    <citation type="journal article" date="2019" name="Int. J. Syst. Evol. Microbiol.">
        <title>The Global Catalogue of Microorganisms (GCM) 10K type strain sequencing project: providing services to taxonomists for standard genome sequencing and annotation.</title>
        <authorList>
            <consortium name="The Broad Institute Genomics Platform"/>
            <consortium name="The Broad Institute Genome Sequencing Center for Infectious Disease"/>
            <person name="Wu L."/>
            <person name="Ma J."/>
        </authorList>
    </citation>
    <scope>NUCLEOTIDE SEQUENCE [LARGE SCALE GENOMIC DNA]</scope>
    <source>
        <strain evidence="6">CGMCC 1.12295</strain>
    </source>
</reference>
<keyword evidence="6" id="KW-1185">Reference proteome</keyword>
<dbReference type="InterPro" id="IPR051782">
    <property type="entry name" value="ABC_Transporter_VariousFunc"/>
</dbReference>
<accession>A0ABW4KRJ8</accession>
<dbReference type="SUPFAM" id="SSF52540">
    <property type="entry name" value="P-loop containing nucleoside triphosphate hydrolases"/>
    <property type="match status" value="1"/>
</dbReference>
<gene>
    <name evidence="5" type="ORF">ACFSCZ_19635</name>
</gene>